<organism evidence="1 2">
    <name type="scientific">Psychrobacter faecalis</name>
    <dbReference type="NCBI Taxonomy" id="180588"/>
    <lineage>
        <taxon>Bacteria</taxon>
        <taxon>Pseudomonadati</taxon>
        <taxon>Pseudomonadota</taxon>
        <taxon>Gammaproteobacteria</taxon>
        <taxon>Moraxellales</taxon>
        <taxon>Moraxellaceae</taxon>
        <taxon>Psychrobacter</taxon>
    </lineage>
</organism>
<accession>A0ABT9HKE0</accession>
<sequence>MNELFELYEKAEIRIVTAIVKSDIPEHKSRLVFATIRLLPKDVHQSYSTQVVCGPGHTFFRKVFMPAKEAIAWYRAQNGTMLHTPHAESQFNNGDEVKKYDIEIADFTDETTWGEFGIPLNEKNMLDLHGDNPAPFLGYNSARIHRRFSSQSDLLYLADEPNLVAFIKQGLFIDLNQYPEYIGGMVLILPNPIIKSIENRLLQTKAKVEEKELRLLKLNPYPSQNCEKLKLVNFEIYLGILKNFKTINIPANGIVTIPHENAYQSHGYFLVHEEYGCLEFMPATSYLRQVSFNSELIDSRLSVKTYENNKQTSASYEYESSLAYVQKETVIGTIKSDEIYNRVVEARYQRALDKKRLSSGQFWFESDQRLFALEKIGQIISEAKVSVEFFDPYFDALQITQFSLRAKVKGIKVVIVTSKLAFPKIEDAKEMQKQIDNVNDRKIGLDISCIVLNQNKPVLHDRFLTIDGTIWFIGHSFNQIGVKNSFMTKVSDSSSIFPQLKRIKNHSESIDIKRYVDSIKVENNDITLKNNQKNGKNFFIKAFNSFIETFRK</sequence>
<name>A0ABT9HKE0_9GAMM</name>
<keyword evidence="2" id="KW-1185">Reference proteome</keyword>
<proteinExistence type="predicted"/>
<comment type="caution">
    <text evidence="1">The sequence shown here is derived from an EMBL/GenBank/DDBJ whole genome shotgun (WGS) entry which is preliminary data.</text>
</comment>
<evidence type="ECO:0000313" key="1">
    <source>
        <dbReference type="EMBL" id="MDP4545790.1"/>
    </source>
</evidence>
<dbReference type="NCBIfam" id="NF040700">
    <property type="entry name" value="VPA1262_N_dom"/>
    <property type="match status" value="1"/>
</dbReference>
<dbReference type="Proteomes" id="UP001228171">
    <property type="component" value="Unassembled WGS sequence"/>
</dbReference>
<dbReference type="SUPFAM" id="SSF56024">
    <property type="entry name" value="Phospholipase D/nuclease"/>
    <property type="match status" value="1"/>
</dbReference>
<evidence type="ECO:0000313" key="2">
    <source>
        <dbReference type="Proteomes" id="UP001228171"/>
    </source>
</evidence>
<protein>
    <submittedName>
        <fullName evidence="1">VPA1262 family N-terminal domain-containing protein</fullName>
    </submittedName>
</protein>
<dbReference type="EMBL" id="JAVAJI010000025">
    <property type="protein sequence ID" value="MDP4545790.1"/>
    <property type="molecule type" value="Genomic_DNA"/>
</dbReference>
<reference evidence="1 2" key="1">
    <citation type="submission" date="2023-08" db="EMBL/GenBank/DDBJ databases">
        <authorList>
            <person name="Kumar R."/>
        </authorList>
    </citation>
    <scope>NUCLEOTIDE SEQUENCE [LARGE SCALE GENOMIC DNA]</scope>
    <source>
        <strain evidence="1 2">LUR13</strain>
    </source>
</reference>
<gene>
    <name evidence="1" type="ORF">Q8P09_11965</name>
</gene>
<dbReference type="RefSeq" id="WP_305936005.1">
    <property type="nucleotide sequence ID" value="NZ_JAVAJI010000025.1"/>
</dbReference>
<dbReference type="Gene3D" id="3.30.870.10">
    <property type="entry name" value="Endonuclease Chain A"/>
    <property type="match status" value="1"/>
</dbReference>